<evidence type="ECO:0000256" key="2">
    <source>
        <dbReference type="ARBA" id="ARBA00022737"/>
    </source>
</evidence>
<protein>
    <recommendedName>
        <fullName evidence="6">Chaoptin</fullName>
    </recommendedName>
</protein>
<evidence type="ECO:0000313" key="5">
    <source>
        <dbReference type="Proteomes" id="UP001153636"/>
    </source>
</evidence>
<dbReference type="InterPro" id="IPR026906">
    <property type="entry name" value="LRR_5"/>
</dbReference>
<dbReference type="AlphaFoldDB" id="A0A9P0DD76"/>
<dbReference type="SUPFAM" id="SSF52058">
    <property type="entry name" value="L domain-like"/>
    <property type="match status" value="3"/>
</dbReference>
<keyword evidence="3" id="KW-0732">Signal</keyword>
<dbReference type="SMART" id="SM00365">
    <property type="entry name" value="LRR_SD22"/>
    <property type="match status" value="10"/>
</dbReference>
<name>A0A9P0DD76_9CUCU</name>
<feature type="chain" id="PRO_5040392068" description="Chaoptin" evidence="3">
    <location>
        <begin position="18"/>
        <end position="1082"/>
    </location>
</feature>
<sequence length="1082" mass="123338">MILPILIISMMCGLTLTEYIPPGPEYRCPKDKLLLHPCTCDIESDDGIYVSCNNTNLASMSIGLNNLATFKLPIERLTIFKCKIGRLFGSLLYKLNVRVLLIEDTPIETIDEHTFLGINNTLNELYLKNTSLKEFPTSAFKILGSLTILNISTHQMSELPKDAFSSSNMTGTLLKLHITDGNLTTPLPESLQPLRKLKTLDLHGNQIKALKKNQFKGLRDVEILDLSFNEIPKIDGSHLSDLTKLGWLNVSNNRFTEITRGAFARNTVLKVLNLASNKIRKLDQNSFRGMRFLRRVYLADNEISDIGRGTFGSLKRIGTIDLARNKLKKIDYQMFFDLNFIEILDVSENQVTEIQKLAFKALYLTNINLSKNKITKIENGAFENCANMTVLDLSYNQLYDIPKKAFDETTYATELQLSYNFLTNFSQIPLQNMTGIKILNVSHNAITSIPRRTFPKLYELHTIDISHNNLSDIFNSVFQTLFSLRYLNIRYNNLVNIKPSMFGTLPTLLDLDLSYNNLNTVAKGSFTRLASTRKLSVKGNNLKSFFQLPISVSELDLSDNQFEKLPPETWPSMNSLLSLDLSYNNIGDNLEQGSFTNLLTLQKLNLNYNGMQNPPWVALSELTSLQYIYLEGNNITKLARNAFGRLPVVFELNLAHNNIHNISSRAFEGLLQLIVLNLTHNNISSIPNGAFQGLVSLTSLDLSYNRISKMDNKTNSVLDECLSLEKLDLSHNRVSFLSKKFFPSNQYIPYKLREIDLSYNLMPVLTIDLTIGTSKVEKLNLSNNAIANIRTGVIGNITRLKTLDLSNNKLEDLVSDKEFFRLPANITNINLSNNMLSDLPWMNIKNATQIAVLDLRGNRFVNFVPVLTQMVERNVNVYFEGNKLHCDCFLRPLSRYFRSQIFLKEFYKNIRCETPSFLSNHTLFDLPEERLNCPNNVNTSEFKKRLSGDFEVLPDLRFRELSHTKGVFKTKWRVMKQTDIGDTEIFIRDVANAQNIVYKTTVPYFKRVLTIDSNKLFTKTSKTGKGYQICLIAKDSKDKVKNFYSEQCKDLSQTFSGSLSVNRPNYLYSLIFVYIVIFVVST</sequence>
<dbReference type="Pfam" id="PF13306">
    <property type="entry name" value="LRR_5"/>
    <property type="match status" value="1"/>
</dbReference>
<keyword evidence="5" id="KW-1185">Reference proteome</keyword>
<feature type="signal peptide" evidence="3">
    <location>
        <begin position="1"/>
        <end position="17"/>
    </location>
</feature>
<dbReference type="Gene3D" id="3.80.10.10">
    <property type="entry name" value="Ribonuclease Inhibitor"/>
    <property type="match status" value="6"/>
</dbReference>
<dbReference type="Proteomes" id="UP001153636">
    <property type="component" value="Chromosome 8"/>
</dbReference>
<dbReference type="SMART" id="SM00369">
    <property type="entry name" value="LRR_TYP"/>
    <property type="match status" value="23"/>
</dbReference>
<reference evidence="4" key="1">
    <citation type="submission" date="2022-01" db="EMBL/GenBank/DDBJ databases">
        <authorList>
            <person name="King R."/>
        </authorList>
    </citation>
    <scope>NUCLEOTIDE SEQUENCE</scope>
</reference>
<evidence type="ECO:0000256" key="3">
    <source>
        <dbReference type="SAM" id="SignalP"/>
    </source>
</evidence>
<evidence type="ECO:0008006" key="6">
    <source>
        <dbReference type="Google" id="ProtNLM"/>
    </source>
</evidence>
<keyword evidence="1" id="KW-0433">Leucine-rich repeat</keyword>
<organism evidence="4 5">
    <name type="scientific">Psylliodes chrysocephalus</name>
    <dbReference type="NCBI Taxonomy" id="3402493"/>
    <lineage>
        <taxon>Eukaryota</taxon>
        <taxon>Metazoa</taxon>
        <taxon>Ecdysozoa</taxon>
        <taxon>Arthropoda</taxon>
        <taxon>Hexapoda</taxon>
        <taxon>Insecta</taxon>
        <taxon>Pterygota</taxon>
        <taxon>Neoptera</taxon>
        <taxon>Endopterygota</taxon>
        <taxon>Coleoptera</taxon>
        <taxon>Polyphaga</taxon>
        <taxon>Cucujiformia</taxon>
        <taxon>Chrysomeloidea</taxon>
        <taxon>Chrysomelidae</taxon>
        <taxon>Galerucinae</taxon>
        <taxon>Alticini</taxon>
        <taxon>Psylliodes</taxon>
    </lineage>
</organism>
<evidence type="ECO:0000256" key="1">
    <source>
        <dbReference type="ARBA" id="ARBA00022614"/>
    </source>
</evidence>
<accession>A0A9P0DD76</accession>
<evidence type="ECO:0000313" key="4">
    <source>
        <dbReference type="EMBL" id="CAH1114603.1"/>
    </source>
</evidence>
<dbReference type="InterPro" id="IPR003591">
    <property type="entry name" value="Leu-rich_rpt_typical-subtyp"/>
</dbReference>
<dbReference type="EMBL" id="OV651820">
    <property type="protein sequence ID" value="CAH1114603.1"/>
    <property type="molecule type" value="Genomic_DNA"/>
</dbReference>
<dbReference type="PRINTS" id="PR00019">
    <property type="entry name" value="LEURICHRPT"/>
</dbReference>
<dbReference type="Pfam" id="PF13855">
    <property type="entry name" value="LRR_8"/>
    <property type="match status" value="7"/>
</dbReference>
<dbReference type="SMART" id="SM00364">
    <property type="entry name" value="LRR_BAC"/>
    <property type="match status" value="9"/>
</dbReference>
<proteinExistence type="predicted"/>
<dbReference type="PANTHER" id="PTHR45712:SF22">
    <property type="entry name" value="INSULIN-LIKE GROWTH FACTOR-BINDING PROTEIN COMPLEX ACID LABILE SUBUNIT"/>
    <property type="match status" value="1"/>
</dbReference>
<keyword evidence="2" id="KW-0677">Repeat</keyword>
<dbReference type="InterPro" id="IPR001611">
    <property type="entry name" value="Leu-rich_rpt"/>
</dbReference>
<dbReference type="GO" id="GO:0005615">
    <property type="term" value="C:extracellular space"/>
    <property type="evidence" value="ECO:0007669"/>
    <property type="project" value="TreeGrafter"/>
</dbReference>
<dbReference type="OrthoDB" id="5789657at2759"/>
<gene>
    <name evidence="4" type="ORF">PSYICH_LOCUS14649</name>
</gene>
<dbReference type="PANTHER" id="PTHR45712">
    <property type="entry name" value="AGAP008170-PA"/>
    <property type="match status" value="1"/>
</dbReference>
<dbReference type="InterPro" id="IPR050333">
    <property type="entry name" value="SLRP"/>
</dbReference>
<dbReference type="InterPro" id="IPR032675">
    <property type="entry name" value="LRR_dom_sf"/>
</dbReference>
<dbReference type="PROSITE" id="PS51450">
    <property type="entry name" value="LRR"/>
    <property type="match status" value="8"/>
</dbReference>
<dbReference type="FunFam" id="3.80.10.10:FF:001164">
    <property type="entry name" value="GH01279p"/>
    <property type="match status" value="2"/>
</dbReference>